<dbReference type="PANTHER" id="PTHR37808:SF1">
    <property type="entry name" value="SPORE GERMINATION PROTEIN-LIKE PROTEIN YDZR"/>
    <property type="match status" value="1"/>
</dbReference>
<evidence type="ECO:0000313" key="2">
    <source>
        <dbReference type="EMBL" id="MFC4404492.1"/>
    </source>
</evidence>
<name>A0ABV8WYW7_9BACI</name>
<evidence type="ECO:0000256" key="1">
    <source>
        <dbReference type="ARBA" id="ARBA00008103"/>
    </source>
</evidence>
<dbReference type="RefSeq" id="WP_390253215.1">
    <property type="nucleotide sequence ID" value="NZ_JBHSDT010000008.1"/>
</dbReference>
<comment type="caution">
    <text evidence="2">The sequence shown here is derived from an EMBL/GenBank/DDBJ whole genome shotgun (WGS) entry which is preliminary data.</text>
</comment>
<dbReference type="Proteomes" id="UP001595882">
    <property type="component" value="Unassembled WGS sequence"/>
</dbReference>
<keyword evidence="3" id="KW-1185">Reference proteome</keyword>
<dbReference type="Pfam" id="PF10676">
    <property type="entry name" value="gerPA"/>
    <property type="match status" value="1"/>
</dbReference>
<protein>
    <submittedName>
        <fullName evidence="2">Spore germination protein</fullName>
    </submittedName>
</protein>
<proteinExistence type="inferred from homology"/>
<dbReference type="PANTHER" id="PTHR37808">
    <property type="entry name" value="SPORE GERMINATION PROTEIN-LIKE PROTEIN YDZR-RELATED"/>
    <property type="match status" value="1"/>
</dbReference>
<dbReference type="InterPro" id="IPR019618">
    <property type="entry name" value="Spore_germination_GerPA"/>
</dbReference>
<accession>A0ABV8WYW7</accession>
<sequence length="78" mass="8222">MSCFFFGPVTINSNEGLIVKQAIHASPTSTSKVVTGSGSFNTGFFTMNSNGVSTSHTFDPDAEDSNILDTIETDVGEI</sequence>
<gene>
    <name evidence="2" type="ORF">ACFOY7_15605</name>
</gene>
<dbReference type="EMBL" id="JBHSDT010000008">
    <property type="protein sequence ID" value="MFC4404492.1"/>
    <property type="molecule type" value="Genomic_DNA"/>
</dbReference>
<organism evidence="2 3">
    <name type="scientific">Gracilibacillus xinjiangensis</name>
    <dbReference type="NCBI Taxonomy" id="1193282"/>
    <lineage>
        <taxon>Bacteria</taxon>
        <taxon>Bacillati</taxon>
        <taxon>Bacillota</taxon>
        <taxon>Bacilli</taxon>
        <taxon>Bacillales</taxon>
        <taxon>Bacillaceae</taxon>
        <taxon>Gracilibacillus</taxon>
    </lineage>
</organism>
<reference evidence="3" key="1">
    <citation type="journal article" date="2019" name="Int. J. Syst. Evol. Microbiol.">
        <title>The Global Catalogue of Microorganisms (GCM) 10K type strain sequencing project: providing services to taxonomists for standard genome sequencing and annotation.</title>
        <authorList>
            <consortium name="The Broad Institute Genomics Platform"/>
            <consortium name="The Broad Institute Genome Sequencing Center for Infectious Disease"/>
            <person name="Wu L."/>
            <person name="Ma J."/>
        </authorList>
    </citation>
    <scope>NUCLEOTIDE SEQUENCE [LARGE SCALE GENOMIC DNA]</scope>
    <source>
        <strain evidence="3">CCUG 37865</strain>
    </source>
</reference>
<comment type="similarity">
    <text evidence="1">Belongs to the GerPA/GerPF family.</text>
</comment>
<evidence type="ECO:0000313" key="3">
    <source>
        <dbReference type="Proteomes" id="UP001595882"/>
    </source>
</evidence>